<dbReference type="EMBL" id="JAJSOF020000023">
    <property type="protein sequence ID" value="KAJ4435934.1"/>
    <property type="molecule type" value="Genomic_DNA"/>
</dbReference>
<reference evidence="2 3" key="1">
    <citation type="journal article" date="2022" name="Allergy">
        <title>Genome assembly and annotation of Periplaneta americana reveal a comprehensive cockroach allergen profile.</title>
        <authorList>
            <person name="Wang L."/>
            <person name="Xiong Q."/>
            <person name="Saelim N."/>
            <person name="Wang L."/>
            <person name="Nong W."/>
            <person name="Wan A.T."/>
            <person name="Shi M."/>
            <person name="Liu X."/>
            <person name="Cao Q."/>
            <person name="Hui J.H.L."/>
            <person name="Sookrung N."/>
            <person name="Leung T.F."/>
            <person name="Tungtrongchitr A."/>
            <person name="Tsui S.K.W."/>
        </authorList>
    </citation>
    <scope>NUCLEOTIDE SEQUENCE [LARGE SCALE GENOMIC DNA]</scope>
    <source>
        <strain evidence="2">PWHHKU_190912</strain>
    </source>
</reference>
<protein>
    <recommendedName>
        <fullName evidence="1">Retrotransposon gag domain-containing protein</fullName>
    </recommendedName>
</protein>
<gene>
    <name evidence="2" type="ORF">ANN_18556</name>
</gene>
<dbReference type="Proteomes" id="UP001148838">
    <property type="component" value="Unassembled WGS sequence"/>
</dbReference>
<comment type="caution">
    <text evidence="2">The sequence shown here is derived from an EMBL/GenBank/DDBJ whole genome shotgun (WGS) entry which is preliminary data.</text>
</comment>
<organism evidence="2 3">
    <name type="scientific">Periplaneta americana</name>
    <name type="common">American cockroach</name>
    <name type="synonym">Blatta americana</name>
    <dbReference type="NCBI Taxonomy" id="6978"/>
    <lineage>
        <taxon>Eukaryota</taxon>
        <taxon>Metazoa</taxon>
        <taxon>Ecdysozoa</taxon>
        <taxon>Arthropoda</taxon>
        <taxon>Hexapoda</taxon>
        <taxon>Insecta</taxon>
        <taxon>Pterygota</taxon>
        <taxon>Neoptera</taxon>
        <taxon>Polyneoptera</taxon>
        <taxon>Dictyoptera</taxon>
        <taxon>Blattodea</taxon>
        <taxon>Blattoidea</taxon>
        <taxon>Blattidae</taxon>
        <taxon>Blattinae</taxon>
        <taxon>Periplaneta</taxon>
    </lineage>
</organism>
<feature type="domain" description="Retrotransposon gag" evidence="1">
    <location>
        <begin position="230"/>
        <end position="335"/>
    </location>
</feature>
<evidence type="ECO:0000313" key="2">
    <source>
        <dbReference type="EMBL" id="KAJ4435934.1"/>
    </source>
</evidence>
<keyword evidence="3" id="KW-1185">Reference proteome</keyword>
<accession>A0ABQ8SQ40</accession>
<evidence type="ECO:0000313" key="3">
    <source>
        <dbReference type="Proteomes" id="UP001148838"/>
    </source>
</evidence>
<sequence length="438" mass="50875">MFFLLSVSFHHFERRRTITRQRIFVHKCTADRVVSSGSYSYYVTWMRKQGRIASRPSINYRGFLRSYFVDMLLRIERNKLLFMGLDPSISDSKIQHALQDKGVTVPHTRQMKSAAVQVTGAAERTGRPFKTFKTPALKTYRYEHSQGLEVIFEVDIRLVIRYVPPEFDYPILEIERTDYLPQYCQSDLSVTKLVEPWKGDSYSIPVTSFFDQIERITTMGRLTDKDAVQIAILKLRGTARTYYDTTPELQAVDISFKDFKENFIARFKDKRSMQYHYLKLQNAMQEKHESPEEFCDRVRRLSLKTIVHDQDANTREILKQEADRRLVAAFIHGLRGTVGREVRFQAPTTIDNALRIANQVYQTEKDEGASVLKEQKDKKLFMVQAQAGNRQQNSGNYQAWSNNRRYEPNFNRGFARGRDVRPGEIILGDSITGQGGEG</sequence>
<proteinExistence type="predicted"/>
<dbReference type="Pfam" id="PF03732">
    <property type="entry name" value="Retrotrans_gag"/>
    <property type="match status" value="1"/>
</dbReference>
<evidence type="ECO:0000259" key="1">
    <source>
        <dbReference type="Pfam" id="PF03732"/>
    </source>
</evidence>
<dbReference type="InterPro" id="IPR005162">
    <property type="entry name" value="Retrotrans_gag_dom"/>
</dbReference>
<name>A0ABQ8SQ40_PERAM</name>